<dbReference type="GO" id="GO:0009089">
    <property type="term" value="P:lysine biosynthetic process via diaminopimelate"/>
    <property type="evidence" value="ECO:0007669"/>
    <property type="project" value="UniProtKB-UniRule"/>
</dbReference>
<evidence type="ECO:0000256" key="13">
    <source>
        <dbReference type="HAMAP-Rule" id="MF_00102"/>
    </source>
</evidence>
<dbReference type="CDD" id="cd02274">
    <property type="entry name" value="DHDPR_N"/>
    <property type="match status" value="1"/>
</dbReference>
<organism evidence="16">
    <name type="scientific">Chlamydia trachomatis serovar L2 (strain ATCC VR-902B / DSM 19102 / 434/Bu)</name>
    <dbReference type="NCBI Taxonomy" id="471472"/>
    <lineage>
        <taxon>Bacteria</taxon>
        <taxon>Pseudomonadati</taxon>
        <taxon>Chlamydiota</taxon>
        <taxon>Chlamydiia</taxon>
        <taxon>Chlamydiales</taxon>
        <taxon>Chlamydiaceae</taxon>
        <taxon>Chlamydia/Chlamydophila group</taxon>
        <taxon>Chlamydia</taxon>
    </lineage>
</organism>
<dbReference type="InterPro" id="IPR022663">
    <property type="entry name" value="DapB_C"/>
</dbReference>
<comment type="pathway">
    <text evidence="9 13">Amino-acid biosynthesis; L-lysine biosynthesis via DAP pathway; (S)-tetrahydrodipicolinate from L-aspartate: step 4/4.</text>
</comment>
<dbReference type="GO" id="GO:0019877">
    <property type="term" value="P:diaminopimelate biosynthetic process"/>
    <property type="evidence" value="ECO:0007669"/>
    <property type="project" value="UniProtKB-UniRule"/>
</dbReference>
<evidence type="ECO:0000256" key="12">
    <source>
        <dbReference type="ARBA" id="ARBA00049396"/>
    </source>
</evidence>
<keyword evidence="7 13" id="KW-0520">NAD</keyword>
<evidence type="ECO:0000313" key="17">
    <source>
        <dbReference type="Proteomes" id="UP000000795"/>
    </source>
</evidence>
<feature type="binding site" evidence="13">
    <location>
        <begin position="154"/>
        <end position="155"/>
    </location>
    <ligand>
        <name>(S)-2,3,4,5-tetrahydrodipicolinate</name>
        <dbReference type="ChEBI" id="CHEBI:16845"/>
    </ligand>
</feature>
<evidence type="ECO:0000256" key="11">
    <source>
        <dbReference type="ARBA" id="ARBA00049080"/>
    </source>
</evidence>
<dbReference type="PIRSF" id="PIRSF000161">
    <property type="entry name" value="DHPR"/>
    <property type="match status" value="1"/>
</dbReference>
<evidence type="ECO:0000256" key="7">
    <source>
        <dbReference type="ARBA" id="ARBA00023027"/>
    </source>
</evidence>
<dbReference type="Gene3D" id="3.30.360.10">
    <property type="entry name" value="Dihydrodipicolinate Reductase, domain 2"/>
    <property type="match status" value="1"/>
</dbReference>
<dbReference type="HAMAP" id="MF_00102">
    <property type="entry name" value="DapB"/>
    <property type="match status" value="1"/>
</dbReference>
<evidence type="ECO:0000256" key="10">
    <source>
        <dbReference type="ARBA" id="ARBA00038983"/>
    </source>
</evidence>
<dbReference type="GO" id="GO:0050661">
    <property type="term" value="F:NADP binding"/>
    <property type="evidence" value="ECO:0007669"/>
    <property type="project" value="UniProtKB-UniRule"/>
</dbReference>
<keyword evidence="3 13" id="KW-0028">Amino-acid biosynthesis</keyword>
<comment type="caution">
    <text evidence="13">Was originally thought to be a dihydrodipicolinate reductase (DHDPR), catalyzing the conversion of dihydrodipicolinate to tetrahydrodipicolinate. However, it was shown in E.coli that the substrate of the enzymatic reaction is not dihydrodipicolinate (DHDP) but in fact (2S,4S)-4-hydroxy-2,3,4,5-tetrahydrodipicolinic acid (HTPA), the product released by the DapA-catalyzed reaction.</text>
</comment>
<evidence type="ECO:0000259" key="15">
    <source>
        <dbReference type="Pfam" id="PF05173"/>
    </source>
</evidence>
<dbReference type="AlphaFoldDB" id="A0A0H3MC19"/>
<evidence type="ECO:0000256" key="5">
    <source>
        <dbReference type="ARBA" id="ARBA00022915"/>
    </source>
</evidence>
<dbReference type="EC" id="1.17.1.8" evidence="10 13"/>
<keyword evidence="8 13" id="KW-0457">Lysine biosynthesis</keyword>
<evidence type="ECO:0000256" key="8">
    <source>
        <dbReference type="ARBA" id="ARBA00023154"/>
    </source>
</evidence>
<name>A0A0H3MC19_CHLT2</name>
<dbReference type="HOGENOM" id="CLU_047479_2_2_0"/>
<sequence length="253" mass="27789">MRVADSIMKKSIGLVGDTGRMGVLLTQALLCRPHCFLGKGFSRRSQTSLEEVVTENDILIDFSSPEVTSLLLDFLLKTPRPVIIGTTGFTNDSGVKTKLSALSEYVPVVVCANTSLGAYVQKRLAAFAAKLFSTSYDVRILETHHRAKADAISGTAISLAEAIRSAKAESCEEEPEPFIEMHGSRLGNVCGEHEVSFVGEDERFVIRHEVFSRRVFSDGVLLILEKIMGEGLPKGYYTSDVLYESLFQEKVFG</sequence>
<dbReference type="RefSeq" id="WP_009873757.1">
    <property type="nucleotide sequence ID" value="NC_010287.1"/>
</dbReference>
<evidence type="ECO:0000256" key="6">
    <source>
        <dbReference type="ARBA" id="ARBA00023002"/>
    </source>
</evidence>
<protein>
    <recommendedName>
        <fullName evidence="10 13">4-hydroxy-tetrahydrodipicolinate reductase</fullName>
        <shortName evidence="13">HTPA reductase</shortName>
        <ecNumber evidence="10 13">1.17.1.8</ecNumber>
    </recommendedName>
</protein>
<dbReference type="InterPro" id="IPR000846">
    <property type="entry name" value="DapB_N"/>
</dbReference>
<keyword evidence="2 13" id="KW-0963">Cytoplasm</keyword>
<dbReference type="GO" id="GO:0016726">
    <property type="term" value="F:oxidoreductase activity, acting on CH or CH2 groups, NAD or NADP as acceptor"/>
    <property type="evidence" value="ECO:0007669"/>
    <property type="project" value="UniProtKB-UniRule"/>
</dbReference>
<keyword evidence="6 13" id="KW-0560">Oxidoreductase</keyword>
<keyword evidence="4 13" id="KW-0521">NADP</keyword>
<dbReference type="Pfam" id="PF05173">
    <property type="entry name" value="DapB_C"/>
    <property type="match status" value="1"/>
</dbReference>
<dbReference type="PANTHER" id="PTHR20836:SF0">
    <property type="entry name" value="4-HYDROXY-TETRAHYDRODIPICOLINATE REDUCTASE 1, CHLOROPLASTIC-RELATED"/>
    <property type="match status" value="1"/>
</dbReference>
<dbReference type="UniPathway" id="UPA00034">
    <property type="reaction ID" value="UER00018"/>
</dbReference>
<feature type="active site" description="Proton donor" evidence="13">
    <location>
        <position position="148"/>
    </location>
</feature>
<feature type="domain" description="Dihydrodipicolinate reductase C-terminal" evidence="15">
    <location>
        <begin position="117"/>
        <end position="241"/>
    </location>
</feature>
<comment type="catalytic activity">
    <reaction evidence="12 13">
        <text>(S)-2,3,4,5-tetrahydrodipicolinate + NAD(+) + H2O = (2S,4S)-4-hydroxy-2,3,4,5-tetrahydrodipicolinate + NADH + H(+)</text>
        <dbReference type="Rhea" id="RHEA:35323"/>
        <dbReference type="ChEBI" id="CHEBI:15377"/>
        <dbReference type="ChEBI" id="CHEBI:15378"/>
        <dbReference type="ChEBI" id="CHEBI:16845"/>
        <dbReference type="ChEBI" id="CHEBI:57540"/>
        <dbReference type="ChEBI" id="CHEBI:57945"/>
        <dbReference type="ChEBI" id="CHEBI:67139"/>
        <dbReference type="EC" id="1.17.1.8"/>
    </reaction>
</comment>
<feature type="binding site" evidence="13">
    <location>
        <begin position="111"/>
        <end position="114"/>
    </location>
    <ligand>
        <name>NAD(+)</name>
        <dbReference type="ChEBI" id="CHEBI:57540"/>
    </ligand>
</feature>
<feature type="binding site" evidence="13">
    <location>
        <position position="44"/>
    </location>
    <ligand>
        <name>NADP(+)</name>
        <dbReference type="ChEBI" id="CHEBI:58349"/>
    </ligand>
</feature>
<dbReference type="GO" id="GO:0005829">
    <property type="term" value="C:cytosol"/>
    <property type="evidence" value="ECO:0007669"/>
    <property type="project" value="TreeGrafter"/>
</dbReference>
<dbReference type="PROSITE" id="PS01298">
    <property type="entry name" value="DAPB"/>
    <property type="match status" value="1"/>
</dbReference>
<dbReference type="Pfam" id="PF01113">
    <property type="entry name" value="DapB_N"/>
    <property type="match status" value="1"/>
</dbReference>
<accession>A0A0H3MC19</accession>
<feature type="binding site" evidence="13">
    <location>
        <begin position="16"/>
        <end position="21"/>
    </location>
    <ligand>
        <name>NAD(+)</name>
        <dbReference type="ChEBI" id="CHEBI:57540"/>
    </ligand>
</feature>
<feature type="domain" description="Dihydrodipicolinate reductase N-terminal" evidence="14">
    <location>
        <begin position="11"/>
        <end position="113"/>
    </location>
</feature>
<comment type="subunit">
    <text evidence="13">Homotetramer.</text>
</comment>
<keyword evidence="5 13" id="KW-0220">Diaminopimelate biosynthesis</keyword>
<evidence type="ECO:0000256" key="3">
    <source>
        <dbReference type="ARBA" id="ARBA00022605"/>
    </source>
</evidence>
<dbReference type="PANTHER" id="PTHR20836">
    <property type="entry name" value="DIHYDRODIPICOLINATE REDUCTASE"/>
    <property type="match status" value="1"/>
</dbReference>
<comment type="similarity">
    <text evidence="1 13">Belongs to the DapB family.</text>
</comment>
<comment type="caution">
    <text evidence="13">Lacks conserved residue(s) required for the propagation of feature annotation.</text>
</comment>
<evidence type="ECO:0000256" key="4">
    <source>
        <dbReference type="ARBA" id="ARBA00022857"/>
    </source>
</evidence>
<dbReference type="EMBL" id="AM884176">
    <property type="protein sequence ID" value="CAP04059.1"/>
    <property type="molecule type" value="Genomic_DNA"/>
</dbReference>
<comment type="catalytic activity">
    <reaction evidence="11 13">
        <text>(S)-2,3,4,5-tetrahydrodipicolinate + NADP(+) + H2O = (2S,4S)-4-hydroxy-2,3,4,5-tetrahydrodipicolinate + NADPH + H(+)</text>
        <dbReference type="Rhea" id="RHEA:35331"/>
        <dbReference type="ChEBI" id="CHEBI:15377"/>
        <dbReference type="ChEBI" id="CHEBI:15378"/>
        <dbReference type="ChEBI" id="CHEBI:16845"/>
        <dbReference type="ChEBI" id="CHEBI:57783"/>
        <dbReference type="ChEBI" id="CHEBI:58349"/>
        <dbReference type="ChEBI" id="CHEBI:67139"/>
        <dbReference type="EC" id="1.17.1.8"/>
    </reaction>
</comment>
<feature type="binding site" evidence="13">
    <location>
        <position position="145"/>
    </location>
    <ligand>
        <name>(S)-2,3,4,5-tetrahydrodipicolinate</name>
        <dbReference type="ChEBI" id="CHEBI:16845"/>
    </ligand>
</feature>
<evidence type="ECO:0000256" key="2">
    <source>
        <dbReference type="ARBA" id="ARBA00022490"/>
    </source>
</evidence>
<comment type="subcellular location">
    <subcellularLocation>
        <location evidence="13">Cytoplasm</location>
    </subcellularLocation>
</comment>
<comment type="function">
    <text evidence="13">Catalyzes the conversion of 4-hydroxy-tetrahydrodipicolinate (HTPA) to tetrahydrodipicolinate.</text>
</comment>
<feature type="binding site" evidence="13">
    <location>
        <begin position="85"/>
        <end position="87"/>
    </location>
    <ligand>
        <name>NAD(+)</name>
        <dbReference type="ChEBI" id="CHEBI:57540"/>
    </ligand>
</feature>
<dbReference type="SUPFAM" id="SSF51735">
    <property type="entry name" value="NAD(P)-binding Rossmann-fold domains"/>
    <property type="match status" value="1"/>
</dbReference>
<proteinExistence type="inferred from homology"/>
<dbReference type="InterPro" id="IPR022664">
    <property type="entry name" value="DapB_N_CS"/>
</dbReference>
<dbReference type="Gene3D" id="3.40.50.720">
    <property type="entry name" value="NAD(P)-binding Rossmann-like Domain"/>
    <property type="match status" value="1"/>
</dbReference>
<evidence type="ECO:0000256" key="1">
    <source>
        <dbReference type="ARBA" id="ARBA00006642"/>
    </source>
</evidence>
<evidence type="ECO:0000256" key="9">
    <source>
        <dbReference type="ARBA" id="ARBA00037922"/>
    </source>
</evidence>
<dbReference type="Proteomes" id="UP001154402">
    <property type="component" value="Chromosome"/>
</dbReference>
<dbReference type="NCBIfam" id="TIGR00036">
    <property type="entry name" value="dapB"/>
    <property type="match status" value="1"/>
</dbReference>
<dbReference type="PATRIC" id="fig|471472.4.peg.667"/>
<dbReference type="GO" id="GO:0008839">
    <property type="term" value="F:4-hydroxy-tetrahydrodipicolinate reductase"/>
    <property type="evidence" value="ECO:0007669"/>
    <property type="project" value="UniProtKB-UniRule"/>
</dbReference>
<feature type="active site" description="Proton donor/acceptor" evidence="13">
    <location>
        <position position="144"/>
    </location>
</feature>
<dbReference type="InterPro" id="IPR023940">
    <property type="entry name" value="DHDPR_bac"/>
</dbReference>
<dbReference type="InterPro" id="IPR036291">
    <property type="entry name" value="NAD(P)-bd_dom_sf"/>
</dbReference>
<reference evidence="16" key="1">
    <citation type="journal article" date="2008" name="Genome Res.">
        <title>Chlamydia trachomatis: genome sequence analysis of lymphogranuloma venereum isolates.</title>
        <authorList>
            <person name="Thomson N.R."/>
            <person name="Holden M.T."/>
            <person name="Carder C."/>
            <person name="Lennard N."/>
            <person name="Lockey S.J."/>
            <person name="Marsh P."/>
            <person name="Skipp P."/>
            <person name="O'Connor C.D."/>
            <person name="Goodhead I."/>
            <person name="Norbertzcak H."/>
            <person name="Harris B."/>
            <person name="Ormond D."/>
            <person name="Rance R."/>
            <person name="Quail M.A."/>
            <person name="Parkhill J."/>
            <person name="Stephens R.S."/>
            <person name="Clarke I.N."/>
        </authorList>
    </citation>
    <scope>NUCLEOTIDE SEQUENCE [LARGE SCALE GENOMIC DNA]</scope>
    <source>
        <strain evidence="16">434/Bu</strain>
        <strain evidence="17">434/Bu / ATCC VR-902B</strain>
    </source>
</reference>
<evidence type="ECO:0000259" key="14">
    <source>
        <dbReference type="Pfam" id="PF01113"/>
    </source>
</evidence>
<gene>
    <name evidence="13 16" type="primary">dapB</name>
    <name evidence="16" type="ordered locus">CTL0618</name>
</gene>
<evidence type="ECO:0000313" key="16">
    <source>
        <dbReference type="EMBL" id="CAP04059.1"/>
    </source>
</evidence>
<dbReference type="GO" id="GO:0051287">
    <property type="term" value="F:NAD binding"/>
    <property type="evidence" value="ECO:0007669"/>
    <property type="project" value="UniProtKB-UniRule"/>
</dbReference>
<dbReference type="KEGG" id="ctb:CTL0618"/>
<dbReference type="SUPFAM" id="SSF55347">
    <property type="entry name" value="Glyceraldehyde-3-phosphate dehydrogenase-like, C-terminal domain"/>
    <property type="match status" value="1"/>
</dbReference>